<accession>A0A016VFJ4</accession>
<evidence type="ECO:0000256" key="1">
    <source>
        <dbReference type="SAM" id="Phobius"/>
    </source>
</evidence>
<dbReference type="AlphaFoldDB" id="A0A016VFJ4"/>
<evidence type="ECO:0000313" key="2">
    <source>
        <dbReference type="EMBL" id="EYC26031.1"/>
    </source>
</evidence>
<dbReference type="OrthoDB" id="5917548at2759"/>
<sequence>MMMSGKNVSNFDKKNFKMISPRFLPVVPEEDDDNNVNLLSPSLFALHNDGSGVEKETSLARAMKIFGEKDNTALLNFIMEASGVSDALDNMKNGKYTLDKTRQNDNPLYSPTGQPLWFSKENVTEIFGDREKNKVEVFEKLQKSYTEEQMAEMNSTGYIIMNEKQRALIYGPSSPYHDPETYKRLTNVSAADVPHMLEKAVRGIATETMKFQVERRKDITLSPLIFTPVILDPATASQPIILSPLLFDPLILSPAVFGAVILSPYAFVPIILGPRVLSPVILSPNIFSPLILSPVALGPLILNPGVGNPLILSPLVLSPFILSPVALTPLILSPFALNPFIGIPHTLSPIVLSPFVLSPVIYSPPYYSAFFMSPHAFSPSIESHGQHFISILSPSWLS</sequence>
<dbReference type="EMBL" id="JARK01001347">
    <property type="protein sequence ID" value="EYC26031.1"/>
    <property type="molecule type" value="Genomic_DNA"/>
</dbReference>
<name>A0A016VFJ4_9BILA</name>
<dbReference type="Pfam" id="PF04870">
    <property type="entry name" value="Moulting_cycle"/>
    <property type="match status" value="1"/>
</dbReference>
<dbReference type="PANTHER" id="PTHR21523">
    <property type="match status" value="1"/>
</dbReference>
<organism evidence="2 3">
    <name type="scientific">Ancylostoma ceylanicum</name>
    <dbReference type="NCBI Taxonomy" id="53326"/>
    <lineage>
        <taxon>Eukaryota</taxon>
        <taxon>Metazoa</taxon>
        <taxon>Ecdysozoa</taxon>
        <taxon>Nematoda</taxon>
        <taxon>Chromadorea</taxon>
        <taxon>Rhabditida</taxon>
        <taxon>Rhabditina</taxon>
        <taxon>Rhabditomorpha</taxon>
        <taxon>Strongyloidea</taxon>
        <taxon>Ancylostomatidae</taxon>
        <taxon>Ancylostomatinae</taxon>
        <taxon>Ancylostoma</taxon>
    </lineage>
</organism>
<feature type="transmembrane region" description="Helical" evidence="1">
    <location>
        <begin position="343"/>
        <end position="362"/>
    </location>
</feature>
<feature type="transmembrane region" description="Helical" evidence="1">
    <location>
        <begin position="286"/>
        <end position="303"/>
    </location>
</feature>
<proteinExistence type="predicted"/>
<keyword evidence="1" id="KW-1133">Transmembrane helix</keyword>
<feature type="transmembrane region" description="Helical" evidence="1">
    <location>
        <begin position="315"/>
        <end position="337"/>
    </location>
</feature>
<dbReference type="Proteomes" id="UP000024635">
    <property type="component" value="Unassembled WGS sequence"/>
</dbReference>
<feature type="transmembrane region" description="Helical" evidence="1">
    <location>
        <begin position="245"/>
        <end position="266"/>
    </location>
</feature>
<dbReference type="PANTHER" id="PTHR21523:SF37">
    <property type="entry name" value="MLT-TEN (MLT-10) RELATED"/>
    <property type="match status" value="1"/>
</dbReference>
<evidence type="ECO:0000313" key="3">
    <source>
        <dbReference type="Proteomes" id="UP000024635"/>
    </source>
</evidence>
<keyword evidence="3" id="KW-1185">Reference proteome</keyword>
<gene>
    <name evidence="2" type="primary">Acey_s0011.g1521</name>
    <name evidence="2" type="ORF">Y032_0011g1521</name>
</gene>
<reference evidence="3" key="1">
    <citation type="journal article" date="2015" name="Nat. Genet.">
        <title>The genome and transcriptome of the zoonotic hookworm Ancylostoma ceylanicum identify infection-specific gene families.</title>
        <authorList>
            <person name="Schwarz E.M."/>
            <person name="Hu Y."/>
            <person name="Antoshechkin I."/>
            <person name="Miller M.M."/>
            <person name="Sternberg P.W."/>
            <person name="Aroian R.V."/>
        </authorList>
    </citation>
    <scope>NUCLEOTIDE SEQUENCE</scope>
    <source>
        <strain evidence="3">HY135</strain>
    </source>
</reference>
<keyword evidence="1" id="KW-0472">Membrane</keyword>
<comment type="caution">
    <text evidence="2">The sequence shown here is derived from an EMBL/GenBank/DDBJ whole genome shotgun (WGS) entry which is preliminary data.</text>
</comment>
<protein>
    <submittedName>
        <fullName evidence="2">Uncharacterized protein</fullName>
    </submittedName>
</protein>
<dbReference type="InterPro" id="IPR006954">
    <property type="entry name" value="Mlt-10-like"/>
</dbReference>
<keyword evidence="1" id="KW-0812">Transmembrane</keyword>